<dbReference type="PANTHER" id="PTHR28207:SF1">
    <property type="entry name" value="ATP SYNTHASE SUBUNIT H, MITOCHONDRIAL"/>
    <property type="match status" value="1"/>
</dbReference>
<dbReference type="EMBL" id="AGUE01000053">
    <property type="protein sequence ID" value="EHL01468.1"/>
    <property type="molecule type" value="Genomic_DNA"/>
</dbReference>
<accession>H0EJ35</accession>
<organism evidence="2 3">
    <name type="scientific">Glarea lozoyensis (strain ATCC 74030 / MF5533)</name>
    <dbReference type="NCBI Taxonomy" id="1104152"/>
    <lineage>
        <taxon>Eukaryota</taxon>
        <taxon>Fungi</taxon>
        <taxon>Dikarya</taxon>
        <taxon>Ascomycota</taxon>
        <taxon>Pezizomycotina</taxon>
        <taxon>Leotiomycetes</taxon>
        <taxon>Helotiales</taxon>
        <taxon>Helotiaceae</taxon>
        <taxon>Glarea</taxon>
    </lineage>
</organism>
<evidence type="ECO:0000313" key="3">
    <source>
        <dbReference type="Proteomes" id="UP000005446"/>
    </source>
</evidence>
<keyword evidence="3" id="KW-1185">Reference proteome</keyword>
<dbReference type="GO" id="GO:0046933">
    <property type="term" value="F:proton-transporting ATP synthase activity, rotational mechanism"/>
    <property type="evidence" value="ECO:0007669"/>
    <property type="project" value="TreeGrafter"/>
</dbReference>
<dbReference type="FunCoup" id="H0EJ35">
    <property type="interactions" value="68"/>
</dbReference>
<evidence type="ECO:0000256" key="1">
    <source>
        <dbReference type="SAM" id="MobiDB-lite"/>
    </source>
</evidence>
<gene>
    <name evidence="2" type="ORF">M7I_2559</name>
</gene>
<sequence>MFTQSIRASRSSIARVVRQQATGSIAKRTFITPTAVRQADFVQDLYLKELKAYKVPAVKANDSEGHVQTFTAPKTPKSPEEADIANQLKAYEASTVDIEGQAEGGAASNAEFEWFEEEPEEEAHH</sequence>
<feature type="compositionally biased region" description="Acidic residues" evidence="1">
    <location>
        <begin position="113"/>
        <end position="125"/>
    </location>
</feature>
<dbReference type="Proteomes" id="UP000005446">
    <property type="component" value="Unassembled WGS sequence"/>
</dbReference>
<dbReference type="AlphaFoldDB" id="H0EJ35"/>
<dbReference type="HOGENOM" id="CLU_122989_0_1_1"/>
<dbReference type="InterPro" id="IPR019711">
    <property type="entry name" value="ATP_synth_F0_suH"/>
</dbReference>
<proteinExistence type="predicted"/>
<dbReference type="InParanoid" id="H0EJ35"/>
<dbReference type="Pfam" id="PF10775">
    <property type="entry name" value="ATP_sub_h"/>
    <property type="match status" value="1"/>
</dbReference>
<evidence type="ECO:0000313" key="2">
    <source>
        <dbReference type="EMBL" id="EHL01468.1"/>
    </source>
</evidence>
<dbReference type="PANTHER" id="PTHR28207">
    <property type="entry name" value="ATP SYNTHASE SUBUNIT H, MITOCHONDRIAL"/>
    <property type="match status" value="1"/>
</dbReference>
<dbReference type="OrthoDB" id="274752at2759"/>
<feature type="region of interest" description="Disordered" evidence="1">
    <location>
        <begin position="101"/>
        <end position="125"/>
    </location>
</feature>
<protein>
    <submittedName>
        <fullName evidence="2">Putative ATP synthase subunit H, mitochondrial</fullName>
    </submittedName>
</protein>
<comment type="caution">
    <text evidence="2">The sequence shown here is derived from an EMBL/GenBank/DDBJ whole genome shotgun (WGS) entry which is preliminary data.</text>
</comment>
<reference evidence="2 3" key="1">
    <citation type="journal article" date="2012" name="Eukaryot. Cell">
        <title>Genome sequence of the fungus Glarea lozoyensis: the first genome sequence of a species from the Helotiaceae family.</title>
        <authorList>
            <person name="Youssar L."/>
            <person name="Gruening B.A."/>
            <person name="Erxleben A."/>
            <person name="Guenther S."/>
            <person name="Huettel W."/>
        </authorList>
    </citation>
    <scope>NUCLEOTIDE SEQUENCE [LARGE SCALE GENOMIC DNA]</scope>
    <source>
        <strain evidence="3">ATCC 74030 / MF5533</strain>
    </source>
</reference>
<name>H0EJ35_GLAL7</name>